<dbReference type="OrthoDB" id="5298951at2"/>
<gene>
    <name evidence="3" type="ORF">A1332_03705</name>
</gene>
<evidence type="ECO:0000256" key="1">
    <source>
        <dbReference type="ARBA" id="ARBA00022763"/>
    </source>
</evidence>
<dbReference type="CDD" id="cd03468">
    <property type="entry name" value="PolY_like"/>
    <property type="match status" value="1"/>
</dbReference>
<accession>A0A177M687</accession>
<name>A0A177M687_METMH</name>
<dbReference type="AlphaFoldDB" id="A0A177M687"/>
<dbReference type="InterPro" id="IPR050356">
    <property type="entry name" value="SulA_CellDiv_inhibitor"/>
</dbReference>
<dbReference type="PANTHER" id="PTHR35369:SF2">
    <property type="entry name" value="BLR3025 PROTEIN"/>
    <property type="match status" value="1"/>
</dbReference>
<reference evidence="4" key="1">
    <citation type="submission" date="2016-03" db="EMBL/GenBank/DDBJ databases">
        <authorList>
            <person name="Heylen K."/>
            <person name="De Vos P."/>
            <person name="Vekeman B."/>
        </authorList>
    </citation>
    <scope>NUCLEOTIDE SEQUENCE [LARGE SCALE GENOMIC DNA]</scope>
    <source>
        <strain evidence="4">R-45363</strain>
    </source>
</reference>
<dbReference type="SUPFAM" id="SSF56672">
    <property type="entry name" value="DNA/RNA polymerases"/>
    <property type="match status" value="1"/>
</dbReference>
<dbReference type="PANTHER" id="PTHR35369">
    <property type="entry name" value="BLR3025 PROTEIN-RELATED"/>
    <property type="match status" value="1"/>
</dbReference>
<dbReference type="Proteomes" id="UP000078090">
    <property type="component" value="Unassembled WGS sequence"/>
</dbReference>
<comment type="caution">
    <text evidence="3">The sequence shown here is derived from an EMBL/GenBank/DDBJ whole genome shotgun (WGS) entry which is preliminary data.</text>
</comment>
<dbReference type="EMBL" id="LUUG01000093">
    <property type="protein sequence ID" value="OAI01151.1"/>
    <property type="molecule type" value="Genomic_DNA"/>
</dbReference>
<organism evidence="3 4">
    <name type="scientific">Methylomonas methanica</name>
    <dbReference type="NCBI Taxonomy" id="421"/>
    <lineage>
        <taxon>Bacteria</taxon>
        <taxon>Pseudomonadati</taxon>
        <taxon>Pseudomonadota</taxon>
        <taxon>Gammaproteobacteria</taxon>
        <taxon>Methylococcales</taxon>
        <taxon>Methylococcaceae</taxon>
        <taxon>Methylomonas</taxon>
    </lineage>
</organism>
<feature type="domain" description="UmuC" evidence="2">
    <location>
        <begin position="59"/>
        <end position="171"/>
    </location>
</feature>
<keyword evidence="1" id="KW-0227">DNA damage</keyword>
<evidence type="ECO:0000313" key="4">
    <source>
        <dbReference type="Proteomes" id="UP000078090"/>
    </source>
</evidence>
<dbReference type="GO" id="GO:0006281">
    <property type="term" value="P:DNA repair"/>
    <property type="evidence" value="ECO:0007669"/>
    <property type="project" value="InterPro"/>
</dbReference>
<dbReference type="Pfam" id="PF00817">
    <property type="entry name" value="IMS"/>
    <property type="match status" value="1"/>
</dbReference>
<dbReference type="InterPro" id="IPR043502">
    <property type="entry name" value="DNA/RNA_pol_sf"/>
</dbReference>
<sequence length="496" mass="55519">MAATARALSPTPTDRVDTFVKPNAANSPLWLCAYFPDLALAALHLDLNQAVACSALIKGQTRLYTVSESAQQAGVEPGMAPAAALALCPGLSIRNRDPLAERQALQQLAEIALDFSPWVSLDQPDCLLLEIRSCLTLFGGIERLQDKLRTALQTIRHRPLIAISPSPTASVLLTRLSLETIVTDRQALRSALGPLPVAALELDDKILHRLFRTGIRQLTDLWRLPRDGLAKRYGAVLLQQLDRLAGQQTQILQAFHRPPRFQASREMPIELERIEHFFPAIEQLAGEFAAFLKNRDATTLGISLQLHHYDRPATRLTLDFRAGSRAPKHWCGLLYEKLERSPLPAPVLAVSLQSDAIAPFQPERFSLFDDSEQPNSETEWQAVLDQLQARLGHHALKFPGTQADHRPERAMANTPSLLNANPGLPLRPLWLLPNPDPLRLGDICLLSAAERIESGWWDDQPMRRDYYIGKDARGRKLWVYRDLNAKQQWFLHGLFG</sequence>
<dbReference type="RefSeq" id="WP_064009689.1">
    <property type="nucleotide sequence ID" value="NZ_LUUG01000093.1"/>
</dbReference>
<dbReference type="InterPro" id="IPR001126">
    <property type="entry name" value="UmuC"/>
</dbReference>
<evidence type="ECO:0000259" key="2">
    <source>
        <dbReference type="Pfam" id="PF00817"/>
    </source>
</evidence>
<evidence type="ECO:0000313" key="3">
    <source>
        <dbReference type="EMBL" id="OAI01151.1"/>
    </source>
</evidence>
<protein>
    <recommendedName>
        <fullName evidence="2">UmuC domain-containing protein</fullName>
    </recommendedName>
</protein>
<proteinExistence type="predicted"/>